<protein>
    <recommendedName>
        <fullName evidence="1">HTH cro/C1-type domain-containing protein</fullName>
    </recommendedName>
</protein>
<sequence length="144" mass="16572">MSDFLERWASEAESNRKICAREDLVVDVTEDLLIVMEDKGVSKSDLAQSLSKSKSFVTQILSGSRNMTLHTLSDICFALNIKPKISFSNLNNGRCINGENRRFDWERDEEYQESADILKLTEKRPREERKVTLNGHREDGLKYA</sequence>
<dbReference type="CDD" id="cd00093">
    <property type="entry name" value="HTH_XRE"/>
    <property type="match status" value="1"/>
</dbReference>
<gene>
    <name evidence="2" type="ordered locus">Nhal_0040</name>
</gene>
<dbReference type="RefSeq" id="WP_013031157.1">
    <property type="nucleotide sequence ID" value="NC_013960.1"/>
</dbReference>
<evidence type="ECO:0000313" key="2">
    <source>
        <dbReference type="EMBL" id="ADE13261.1"/>
    </source>
</evidence>
<dbReference type="eggNOG" id="COG3093">
    <property type="taxonomic scope" value="Bacteria"/>
</dbReference>
<keyword evidence="3" id="KW-1185">Reference proteome</keyword>
<feature type="domain" description="HTH cro/C1-type" evidence="1">
    <location>
        <begin position="32"/>
        <end position="86"/>
    </location>
</feature>
<name>D5C473_NITHN</name>
<dbReference type="HOGENOM" id="CLU_1842304_0_0_6"/>
<organism evidence="2 3">
    <name type="scientific">Nitrosococcus halophilus (strain Nc4)</name>
    <dbReference type="NCBI Taxonomy" id="472759"/>
    <lineage>
        <taxon>Bacteria</taxon>
        <taxon>Pseudomonadati</taxon>
        <taxon>Pseudomonadota</taxon>
        <taxon>Gammaproteobacteria</taxon>
        <taxon>Chromatiales</taxon>
        <taxon>Chromatiaceae</taxon>
        <taxon>Nitrosococcus</taxon>
    </lineage>
</organism>
<dbReference type="InterPro" id="IPR001387">
    <property type="entry name" value="Cro/C1-type_HTH"/>
</dbReference>
<dbReference type="SUPFAM" id="SSF47413">
    <property type="entry name" value="lambda repressor-like DNA-binding domains"/>
    <property type="match status" value="1"/>
</dbReference>
<proteinExistence type="predicted"/>
<accession>D5C473</accession>
<evidence type="ECO:0000313" key="3">
    <source>
        <dbReference type="Proteomes" id="UP000001844"/>
    </source>
</evidence>
<dbReference type="OrthoDB" id="6402441at2"/>
<dbReference type="Pfam" id="PF13443">
    <property type="entry name" value="HTH_26"/>
    <property type="match status" value="1"/>
</dbReference>
<reference evidence="3" key="1">
    <citation type="submission" date="2010-04" db="EMBL/GenBank/DDBJ databases">
        <title>Complete genome sequence of Nitrosococcus halophilus Nc4, a salt-adapted, aerobic obligate ammonia-oxidizing sulfur purple bacterium.</title>
        <authorList>
            <consortium name="US DOE Joint Genome Institute"/>
            <person name="Campbell M.A."/>
            <person name="Malfatti S.A."/>
            <person name="Chain P.S.G."/>
            <person name="Heidelberg J.F."/>
            <person name="Ward B.B."/>
            <person name="Klotz M.G."/>
        </authorList>
    </citation>
    <scope>NUCLEOTIDE SEQUENCE [LARGE SCALE GENOMIC DNA]</scope>
    <source>
        <strain evidence="3">Nc4</strain>
    </source>
</reference>
<dbReference type="AlphaFoldDB" id="D5C473"/>
<dbReference type="KEGG" id="nhl:Nhal_0040"/>
<dbReference type="InterPro" id="IPR010982">
    <property type="entry name" value="Lambda_DNA-bd_dom_sf"/>
</dbReference>
<dbReference type="GO" id="GO:0003677">
    <property type="term" value="F:DNA binding"/>
    <property type="evidence" value="ECO:0007669"/>
    <property type="project" value="InterPro"/>
</dbReference>
<dbReference type="PROSITE" id="PS50943">
    <property type="entry name" value="HTH_CROC1"/>
    <property type="match status" value="1"/>
</dbReference>
<evidence type="ECO:0000259" key="1">
    <source>
        <dbReference type="PROSITE" id="PS50943"/>
    </source>
</evidence>
<dbReference type="Proteomes" id="UP000001844">
    <property type="component" value="Chromosome"/>
</dbReference>
<dbReference type="EMBL" id="CP001798">
    <property type="protein sequence ID" value="ADE13261.1"/>
    <property type="molecule type" value="Genomic_DNA"/>
</dbReference>
<dbReference type="Gene3D" id="1.10.260.40">
    <property type="entry name" value="lambda repressor-like DNA-binding domains"/>
    <property type="match status" value="1"/>
</dbReference>